<proteinExistence type="inferred from homology"/>
<evidence type="ECO:0000256" key="2">
    <source>
        <dbReference type="ARBA" id="ARBA00022448"/>
    </source>
</evidence>
<dbReference type="SUPFAM" id="SSF53850">
    <property type="entry name" value="Periplasmic binding protein-like II"/>
    <property type="match status" value="1"/>
</dbReference>
<dbReference type="PANTHER" id="PTHR33376:SF7">
    <property type="entry name" value="C4-DICARBOXYLATE-BINDING PROTEIN DCTB"/>
    <property type="match status" value="1"/>
</dbReference>
<comment type="similarity">
    <text evidence="1">Belongs to the bacterial solute-binding protein 7 family.</text>
</comment>
<keyword evidence="2" id="KW-0813">Transport</keyword>
<protein>
    <submittedName>
        <fullName evidence="5">C4-dicarboxylate-binding protein DctP</fullName>
    </submittedName>
</protein>
<feature type="chain" id="PRO_5030976036" evidence="4">
    <location>
        <begin position="32"/>
        <end position="339"/>
    </location>
</feature>
<dbReference type="EMBL" id="JACIGK010000007">
    <property type="protein sequence ID" value="MBB4265665.1"/>
    <property type="molecule type" value="Genomic_DNA"/>
</dbReference>
<dbReference type="Proteomes" id="UP000554286">
    <property type="component" value="Unassembled WGS sequence"/>
</dbReference>
<keyword evidence="3 4" id="KW-0732">Signal</keyword>
<feature type="signal peptide" evidence="4">
    <location>
        <begin position="1"/>
        <end position="31"/>
    </location>
</feature>
<dbReference type="Gene3D" id="3.40.190.170">
    <property type="entry name" value="Bacterial extracellular solute-binding protein, family 7"/>
    <property type="match status" value="1"/>
</dbReference>
<name>A0A7W6RC26_9PROT</name>
<organism evidence="5 6">
    <name type="scientific">Roseospira visakhapatnamensis</name>
    <dbReference type="NCBI Taxonomy" id="390880"/>
    <lineage>
        <taxon>Bacteria</taxon>
        <taxon>Pseudomonadati</taxon>
        <taxon>Pseudomonadota</taxon>
        <taxon>Alphaproteobacteria</taxon>
        <taxon>Rhodospirillales</taxon>
        <taxon>Rhodospirillaceae</taxon>
        <taxon>Roseospira</taxon>
    </lineage>
</organism>
<evidence type="ECO:0000313" key="5">
    <source>
        <dbReference type="EMBL" id="MBB4265665.1"/>
    </source>
</evidence>
<sequence length="339" mass="36856">MTRTVFDAFAQATAVAALVALVATASPSARAAEVEMIMTNEIATTHWTAEIMEEYADLIETRSLGRIDVQIYHAGSLFKDKEAVAALGTGAVHMVWPVSVQLESVAPAYGVVNLPFSITDEVMLKEGAPQELAGMLSDFVADRGLRVMGLMRTADLIFLFPDSFVETTADLEGQKIRLTGGKVLQALMREYGASPITMPATEMAAALMQGAIDGIFTSYGGWRMVGVSASKKATLVPGLSLLTYTVVADDAWLKDLPDDLRAVIEDTTAEMLATQWMRGIEGDKRERERMLGQGGALHVVEGDAHAAFREGARRASQIFIDRHPEVWEAFQAFMRKHEG</sequence>
<evidence type="ECO:0000313" key="6">
    <source>
        <dbReference type="Proteomes" id="UP000554286"/>
    </source>
</evidence>
<dbReference type="GO" id="GO:0055085">
    <property type="term" value="P:transmembrane transport"/>
    <property type="evidence" value="ECO:0007669"/>
    <property type="project" value="InterPro"/>
</dbReference>
<reference evidence="5 6" key="1">
    <citation type="submission" date="2020-08" db="EMBL/GenBank/DDBJ databases">
        <title>Genome sequencing of Purple Non-Sulfur Bacteria from various extreme environments.</title>
        <authorList>
            <person name="Mayer M."/>
        </authorList>
    </citation>
    <scope>NUCLEOTIDE SEQUENCE [LARGE SCALE GENOMIC DNA]</scope>
    <source>
        <strain evidence="5 6">JA131</strain>
    </source>
</reference>
<accession>A0A7W6RC26</accession>
<dbReference type="InterPro" id="IPR038404">
    <property type="entry name" value="TRAP_DctP_sf"/>
</dbReference>
<dbReference type="InterPro" id="IPR018389">
    <property type="entry name" value="DctP_fam"/>
</dbReference>
<evidence type="ECO:0000256" key="4">
    <source>
        <dbReference type="SAM" id="SignalP"/>
    </source>
</evidence>
<comment type="caution">
    <text evidence="5">The sequence shown here is derived from an EMBL/GenBank/DDBJ whole genome shotgun (WGS) entry which is preliminary data.</text>
</comment>
<dbReference type="NCBIfam" id="NF037995">
    <property type="entry name" value="TRAP_S1"/>
    <property type="match status" value="1"/>
</dbReference>
<dbReference type="RefSeq" id="WP_184043278.1">
    <property type="nucleotide sequence ID" value="NZ_JACIGK010000007.1"/>
</dbReference>
<dbReference type="Pfam" id="PF03480">
    <property type="entry name" value="DctP"/>
    <property type="match status" value="1"/>
</dbReference>
<evidence type="ECO:0000256" key="3">
    <source>
        <dbReference type="ARBA" id="ARBA00022729"/>
    </source>
</evidence>
<evidence type="ECO:0000256" key="1">
    <source>
        <dbReference type="ARBA" id="ARBA00009023"/>
    </source>
</evidence>
<dbReference type="PANTHER" id="PTHR33376">
    <property type="match status" value="1"/>
</dbReference>
<dbReference type="AlphaFoldDB" id="A0A7W6RC26"/>
<keyword evidence="6" id="KW-1185">Reference proteome</keyword>
<gene>
    <name evidence="5" type="ORF">GGD89_001287</name>
</gene>